<gene>
    <name evidence="2" type="ORF">BaRGS_00036975</name>
</gene>
<feature type="region of interest" description="Disordered" evidence="1">
    <location>
        <begin position="78"/>
        <end position="103"/>
    </location>
</feature>
<protein>
    <submittedName>
        <fullName evidence="2">Uncharacterized protein</fullName>
    </submittedName>
</protein>
<comment type="caution">
    <text evidence="2">The sequence shown here is derived from an EMBL/GenBank/DDBJ whole genome shotgun (WGS) entry which is preliminary data.</text>
</comment>
<evidence type="ECO:0000313" key="3">
    <source>
        <dbReference type="Proteomes" id="UP001519460"/>
    </source>
</evidence>
<dbReference type="EMBL" id="JACVVK020000539">
    <property type="protein sequence ID" value="KAK7467787.1"/>
    <property type="molecule type" value="Genomic_DNA"/>
</dbReference>
<organism evidence="2 3">
    <name type="scientific">Batillaria attramentaria</name>
    <dbReference type="NCBI Taxonomy" id="370345"/>
    <lineage>
        <taxon>Eukaryota</taxon>
        <taxon>Metazoa</taxon>
        <taxon>Spiralia</taxon>
        <taxon>Lophotrochozoa</taxon>
        <taxon>Mollusca</taxon>
        <taxon>Gastropoda</taxon>
        <taxon>Caenogastropoda</taxon>
        <taxon>Sorbeoconcha</taxon>
        <taxon>Cerithioidea</taxon>
        <taxon>Batillariidae</taxon>
        <taxon>Batillaria</taxon>
    </lineage>
</organism>
<evidence type="ECO:0000313" key="2">
    <source>
        <dbReference type="EMBL" id="KAK7467787.1"/>
    </source>
</evidence>
<accession>A0ABD0J9X6</accession>
<keyword evidence="3" id="KW-1185">Reference proteome</keyword>
<dbReference type="AlphaFoldDB" id="A0ABD0J9X6"/>
<evidence type="ECO:0000256" key="1">
    <source>
        <dbReference type="SAM" id="MobiDB-lite"/>
    </source>
</evidence>
<feature type="compositionally biased region" description="Low complexity" evidence="1">
    <location>
        <begin position="78"/>
        <end position="98"/>
    </location>
</feature>
<proteinExistence type="predicted"/>
<sequence length="111" mass="11866">MLSFSRLSLTAKRSFAGLGLTEFVFWQDTATPLFFTVAVVFRLVPCLQKAKPSDAATVTVEDSTPIRIDCDTDSEIASTSATGTSSTCSTHSGSTAAAKTEERSFQLKCCL</sequence>
<dbReference type="Proteomes" id="UP001519460">
    <property type="component" value="Unassembled WGS sequence"/>
</dbReference>
<name>A0ABD0J9X6_9CAEN</name>
<reference evidence="2 3" key="1">
    <citation type="journal article" date="2023" name="Sci. Data">
        <title>Genome assembly of the Korean intertidal mud-creeper Batillaria attramentaria.</title>
        <authorList>
            <person name="Patra A.K."/>
            <person name="Ho P.T."/>
            <person name="Jun S."/>
            <person name="Lee S.J."/>
            <person name="Kim Y."/>
            <person name="Won Y.J."/>
        </authorList>
    </citation>
    <scope>NUCLEOTIDE SEQUENCE [LARGE SCALE GENOMIC DNA]</scope>
    <source>
        <strain evidence="2">Wonlab-2016</strain>
    </source>
</reference>